<evidence type="ECO:0000256" key="5">
    <source>
        <dbReference type="ARBA" id="ARBA00023004"/>
    </source>
</evidence>
<evidence type="ECO:0000256" key="3">
    <source>
        <dbReference type="ARBA" id="ARBA00022964"/>
    </source>
</evidence>
<dbReference type="EMBL" id="JAEDAJ010000002">
    <property type="protein sequence ID" value="MBK0330997.1"/>
    <property type="molecule type" value="Genomic_DNA"/>
</dbReference>
<dbReference type="RefSeq" id="WP_200501631.1">
    <property type="nucleotide sequence ID" value="NZ_JAEDAJ010000002.1"/>
</dbReference>
<dbReference type="InterPro" id="IPR014710">
    <property type="entry name" value="RmlC-like_jellyroll"/>
</dbReference>
<dbReference type="InterPro" id="IPR010300">
    <property type="entry name" value="CDO_1"/>
</dbReference>
<name>A0ABS1B908_9MICO</name>
<dbReference type="PANTHER" id="PTHR12918">
    <property type="entry name" value="CYSTEINE DIOXYGENASE"/>
    <property type="match status" value="1"/>
</dbReference>
<keyword evidence="4" id="KW-0560">Oxidoreductase</keyword>
<evidence type="ECO:0000256" key="6">
    <source>
        <dbReference type="SAM" id="MobiDB-lite"/>
    </source>
</evidence>
<proteinExistence type="inferred from homology"/>
<feature type="region of interest" description="Disordered" evidence="6">
    <location>
        <begin position="1"/>
        <end position="27"/>
    </location>
</feature>
<accession>A0ABS1B908</accession>
<evidence type="ECO:0000313" key="8">
    <source>
        <dbReference type="Proteomes" id="UP000612352"/>
    </source>
</evidence>
<evidence type="ECO:0000313" key="7">
    <source>
        <dbReference type="EMBL" id="MBK0330997.1"/>
    </source>
</evidence>
<keyword evidence="8" id="KW-1185">Reference proteome</keyword>
<protein>
    <submittedName>
        <fullName evidence="7">Cysteine dioxygenase family protein</fullName>
    </submittedName>
</protein>
<dbReference type="Proteomes" id="UP000612352">
    <property type="component" value="Unassembled WGS sequence"/>
</dbReference>
<gene>
    <name evidence="7" type="ORF">I8D64_06230</name>
</gene>
<dbReference type="InterPro" id="IPR011051">
    <property type="entry name" value="RmlC_Cupin_sf"/>
</dbReference>
<comment type="similarity">
    <text evidence="1">Belongs to the cysteine dioxygenase family.</text>
</comment>
<dbReference type="Pfam" id="PF05995">
    <property type="entry name" value="CDO_I"/>
    <property type="match status" value="1"/>
</dbReference>
<feature type="compositionally biased region" description="Basic and acidic residues" evidence="6">
    <location>
        <begin position="10"/>
        <end position="20"/>
    </location>
</feature>
<evidence type="ECO:0000256" key="1">
    <source>
        <dbReference type="ARBA" id="ARBA00006622"/>
    </source>
</evidence>
<evidence type="ECO:0000256" key="2">
    <source>
        <dbReference type="ARBA" id="ARBA00022723"/>
    </source>
</evidence>
<evidence type="ECO:0000256" key="4">
    <source>
        <dbReference type="ARBA" id="ARBA00023002"/>
    </source>
</evidence>
<reference evidence="7 8" key="1">
    <citation type="submission" date="2020-12" db="EMBL/GenBank/DDBJ databases">
        <title>Brachybacterium sp. MASK1Z-5, whole genome shotgun sequence.</title>
        <authorList>
            <person name="Tuo L."/>
        </authorList>
    </citation>
    <scope>NUCLEOTIDE SEQUENCE [LARGE SCALE GENOMIC DNA]</scope>
    <source>
        <strain evidence="7 8">MASK1Z-5</strain>
    </source>
</reference>
<keyword evidence="3 7" id="KW-0223">Dioxygenase</keyword>
<organism evidence="7 8">
    <name type="scientific">Brachybacterium halotolerans</name>
    <dbReference type="NCBI Taxonomy" id="2795215"/>
    <lineage>
        <taxon>Bacteria</taxon>
        <taxon>Bacillati</taxon>
        <taxon>Actinomycetota</taxon>
        <taxon>Actinomycetes</taxon>
        <taxon>Micrococcales</taxon>
        <taxon>Dermabacteraceae</taxon>
        <taxon>Brachybacterium</taxon>
    </lineage>
</organism>
<dbReference type="PANTHER" id="PTHR12918:SF1">
    <property type="entry name" value="CYSTEINE DIOXYGENASE TYPE 1"/>
    <property type="match status" value="1"/>
</dbReference>
<dbReference type="SUPFAM" id="SSF51182">
    <property type="entry name" value="RmlC-like cupins"/>
    <property type="match status" value="1"/>
</dbReference>
<sequence length="211" mass="23062">MSAQETSAVRPERAQHDRSPQDAPPSLQRLIDEIREAVAAGGDAAQTSRRVTRALEQHLAVPELLPAEARVADPERYRQNIVHVEPDGSFSIVALVWLPGQQTPVHDHISWCVVGVYEGEEAEIRYRVEDAAGSEVHLDDGQMPDPEDGLALVRTAEVTNPNGSADGFAPPGDLHRVWNAGEGTAISIHVYGADIRELGSSIRRTYDLPER</sequence>
<dbReference type="CDD" id="cd10548">
    <property type="entry name" value="cupin_CDO"/>
    <property type="match status" value="1"/>
</dbReference>
<dbReference type="GO" id="GO:0051213">
    <property type="term" value="F:dioxygenase activity"/>
    <property type="evidence" value="ECO:0007669"/>
    <property type="project" value="UniProtKB-KW"/>
</dbReference>
<dbReference type="Gene3D" id="2.60.120.10">
    <property type="entry name" value="Jelly Rolls"/>
    <property type="match status" value="1"/>
</dbReference>
<keyword evidence="2" id="KW-0479">Metal-binding</keyword>
<comment type="caution">
    <text evidence="7">The sequence shown here is derived from an EMBL/GenBank/DDBJ whole genome shotgun (WGS) entry which is preliminary data.</text>
</comment>
<keyword evidence="5" id="KW-0408">Iron</keyword>